<dbReference type="SUPFAM" id="SSF54373">
    <property type="entry name" value="FAD-linked reductases, C-terminal domain"/>
    <property type="match status" value="1"/>
</dbReference>
<dbReference type="Gene3D" id="3.50.50.60">
    <property type="entry name" value="FAD/NAD(P)-binding domain"/>
    <property type="match status" value="1"/>
</dbReference>
<reference evidence="2 3" key="1">
    <citation type="journal article" date="2014" name="BMC Genomics">
        <title>Adaptive genomic structural variation in the grape powdery mildew pathogen, Erysiphe necator.</title>
        <authorList>
            <person name="Jones L."/>
            <person name="Riaz S."/>
            <person name="Morales-Cruz A."/>
            <person name="Amrine K.C."/>
            <person name="McGuire B."/>
            <person name="Gubler W.D."/>
            <person name="Walker M.A."/>
            <person name="Cantu D."/>
        </authorList>
    </citation>
    <scope>NUCLEOTIDE SEQUENCE [LARGE SCALE GENOMIC DNA]</scope>
    <source>
        <strain evidence="3">c</strain>
    </source>
</reference>
<keyword evidence="3" id="KW-1185">Reference proteome</keyword>
<evidence type="ECO:0000259" key="1">
    <source>
        <dbReference type="Pfam" id="PF01593"/>
    </source>
</evidence>
<dbReference type="InterPro" id="IPR050281">
    <property type="entry name" value="Flavin_monoamine_oxidase"/>
</dbReference>
<name>A0A0B1P0C0_UNCNE</name>
<dbReference type="PANTHER" id="PTHR10742">
    <property type="entry name" value="FLAVIN MONOAMINE OXIDASE"/>
    <property type="match status" value="1"/>
</dbReference>
<sequence length="403" mass="45560">MHETSQNKLVQLIPKLNIDYYYDDGTPLYFTQDGRIGSQFKAKKVADEFADYAKWYYLENPDAPDRTVKEFVEEFVQNHPLLTISERKWAPQATREIELWIGTSIEQASSKYLSYFMTERNLYLKGGYDRIVNWTAQPLLQDLDLIQMGQIVKEIKWGSPKVSVISQNSTFTGDAVIVTVPLGCLRQNHILFTPPLPKSIQAGINAFSYGALGKIFVEFESVFWPEENDQFIFYPTPPSCTSPFDPDSILSYATVTSNLWIMSGIKALCVQISEPLTQRVELLPCAEVCAYLEPLFKLLRTDPNNDLPKYVNADVTHWTTDPLAGFGSYSIEKVGDESKLLLEALREHKSERLQFAGEHCIEIGNGCVHGAFETGEIAARNILEGVLGISWDGMETTVRNIIQ</sequence>
<gene>
    <name evidence="2" type="ORF">EV44_g1932</name>
</gene>
<dbReference type="PANTHER" id="PTHR10742:SF410">
    <property type="entry name" value="LYSINE-SPECIFIC HISTONE DEMETHYLASE 2"/>
    <property type="match status" value="1"/>
</dbReference>
<dbReference type="Pfam" id="PF01593">
    <property type="entry name" value="Amino_oxidase"/>
    <property type="match status" value="1"/>
</dbReference>
<dbReference type="STRING" id="52586.A0A0B1P0C0"/>
<evidence type="ECO:0000313" key="3">
    <source>
        <dbReference type="Proteomes" id="UP000030854"/>
    </source>
</evidence>
<dbReference type="InterPro" id="IPR002937">
    <property type="entry name" value="Amino_oxidase"/>
</dbReference>
<protein>
    <submittedName>
        <fullName evidence="2">Putative amine oxidase</fullName>
    </submittedName>
</protein>
<organism evidence="2 3">
    <name type="scientific">Uncinula necator</name>
    <name type="common">Grape powdery mildew</name>
    <dbReference type="NCBI Taxonomy" id="52586"/>
    <lineage>
        <taxon>Eukaryota</taxon>
        <taxon>Fungi</taxon>
        <taxon>Dikarya</taxon>
        <taxon>Ascomycota</taxon>
        <taxon>Pezizomycotina</taxon>
        <taxon>Leotiomycetes</taxon>
        <taxon>Erysiphales</taxon>
        <taxon>Erysiphaceae</taxon>
        <taxon>Erysiphe</taxon>
    </lineage>
</organism>
<feature type="domain" description="Amine oxidase" evidence="1">
    <location>
        <begin position="50"/>
        <end position="383"/>
    </location>
</feature>
<evidence type="ECO:0000313" key="2">
    <source>
        <dbReference type="EMBL" id="KHJ30735.1"/>
    </source>
</evidence>
<dbReference type="Gene3D" id="3.90.660.10">
    <property type="match status" value="1"/>
</dbReference>
<dbReference type="OMA" id="RAVVKCC"/>
<dbReference type="AlphaFoldDB" id="A0A0B1P0C0"/>
<comment type="caution">
    <text evidence="2">The sequence shown here is derived from an EMBL/GenBank/DDBJ whole genome shotgun (WGS) entry which is preliminary data.</text>
</comment>
<dbReference type="HOGENOM" id="CLU_004498_10_1_1"/>
<dbReference type="EMBL" id="JNVN01003685">
    <property type="protein sequence ID" value="KHJ30735.1"/>
    <property type="molecule type" value="Genomic_DNA"/>
</dbReference>
<dbReference type="InterPro" id="IPR036188">
    <property type="entry name" value="FAD/NAD-bd_sf"/>
</dbReference>
<dbReference type="GO" id="GO:0016491">
    <property type="term" value="F:oxidoreductase activity"/>
    <property type="evidence" value="ECO:0007669"/>
    <property type="project" value="InterPro"/>
</dbReference>
<dbReference type="SUPFAM" id="SSF51905">
    <property type="entry name" value="FAD/NAD(P)-binding domain"/>
    <property type="match status" value="1"/>
</dbReference>
<dbReference type="Proteomes" id="UP000030854">
    <property type="component" value="Unassembled WGS sequence"/>
</dbReference>
<accession>A0A0B1P0C0</accession>
<proteinExistence type="predicted"/>